<reference evidence="2" key="1">
    <citation type="submission" date="2002-04" db="EMBL/GenBank/DDBJ databases">
        <authorList>
            <person name="Zuppardo A.B."/>
            <person name="Siebeling R.J."/>
        </authorList>
    </citation>
    <scope>NUCLEOTIDE SEQUENCE</scope>
    <source>
        <strain evidence="2">1003</strain>
    </source>
</reference>
<feature type="domain" description="Glycosyl transferase family 1" evidence="1">
    <location>
        <begin position="200"/>
        <end position="347"/>
    </location>
</feature>
<sequence length="377" mass="43370">MKTILYVHDLHFYESNGFVYTSSNFPELYFSRFLEAGDVNLKIYSRIVKVENEDQIPEGYERIKNQRIMVVNECGSTYLKTFFRAVGCYRAIKSSDMIVANIPSILGVFVLLINLKSKLRYCVEVAADHDQFSSKRGGFLVSFFMRYFMKYFIRRAQGAAYVANHLKEKFPCNRRTIISSNVNINEVVAGPYIEPEGRDINISFVGGLNERKGLNTLIESIGFIKNNTNYNIKLNVIGGHADRNWDSIIRHKNLENNIILHGLLSTKEVINILDRSDLYVQPSITEGIPRATIEAMSRGLPVVATSIPGFQEILDKDVLVKPQDSSELARKIIKMLVNKNELRLNSTRNKLKAKMFLYENLHKIRTEHYKNIFMELF</sequence>
<dbReference type="Gene3D" id="3.40.50.2000">
    <property type="entry name" value="Glycogen Phosphorylase B"/>
    <property type="match status" value="2"/>
</dbReference>
<reference evidence="2" key="2">
    <citation type="journal article" date="2003" name="Infect. Immun.">
        <title>Identification of genetic loci required for capsular expression in Vibrio vulnificus.</title>
        <authorList>
            <person name="Smith A.B."/>
            <person name="Siebeling R.J."/>
        </authorList>
    </citation>
    <scope>NUCLEOTIDE SEQUENCE</scope>
    <source>
        <strain evidence="2">1003</strain>
    </source>
</reference>
<proteinExistence type="predicted"/>
<dbReference type="GO" id="GO:0016757">
    <property type="term" value="F:glycosyltransferase activity"/>
    <property type="evidence" value="ECO:0007669"/>
    <property type="project" value="InterPro"/>
</dbReference>
<gene>
    <name evidence="2" type="primary">wcvE</name>
</gene>
<dbReference type="EMBL" id="AY097060">
    <property type="protein sequence ID" value="AAM34820.1"/>
    <property type="molecule type" value="Genomic_DNA"/>
</dbReference>
<accession>Q84HE2</accession>
<dbReference type="CAZy" id="GT4">
    <property type="family name" value="Glycosyltransferase Family 4"/>
</dbReference>
<dbReference type="Pfam" id="PF00534">
    <property type="entry name" value="Glycos_transf_1"/>
    <property type="match status" value="1"/>
</dbReference>
<evidence type="ECO:0000313" key="2">
    <source>
        <dbReference type="EMBL" id="AAM34820.1"/>
    </source>
</evidence>
<dbReference type="PANTHER" id="PTHR12526">
    <property type="entry name" value="GLYCOSYLTRANSFERASE"/>
    <property type="match status" value="1"/>
</dbReference>
<dbReference type="CDD" id="cd03801">
    <property type="entry name" value="GT4_PimA-like"/>
    <property type="match status" value="1"/>
</dbReference>
<dbReference type="PANTHER" id="PTHR12526:SF630">
    <property type="entry name" value="GLYCOSYLTRANSFERASE"/>
    <property type="match status" value="1"/>
</dbReference>
<dbReference type="AlphaFoldDB" id="Q84HE2"/>
<protein>
    <submittedName>
        <fullName evidence="2">WcvE protein</fullName>
    </submittedName>
</protein>
<name>Q84HE2_VIBVL</name>
<dbReference type="GO" id="GO:1901135">
    <property type="term" value="P:carbohydrate derivative metabolic process"/>
    <property type="evidence" value="ECO:0007669"/>
    <property type="project" value="UniProtKB-ARBA"/>
</dbReference>
<dbReference type="InterPro" id="IPR001296">
    <property type="entry name" value="Glyco_trans_1"/>
</dbReference>
<dbReference type="RefSeq" id="WP_225486225.1">
    <property type="nucleotide sequence ID" value="NZ_JAERHV010000027.1"/>
</dbReference>
<organism evidence="2">
    <name type="scientific">Vibrio vulnificus</name>
    <dbReference type="NCBI Taxonomy" id="672"/>
    <lineage>
        <taxon>Bacteria</taxon>
        <taxon>Pseudomonadati</taxon>
        <taxon>Pseudomonadota</taxon>
        <taxon>Gammaproteobacteria</taxon>
        <taxon>Vibrionales</taxon>
        <taxon>Vibrionaceae</taxon>
        <taxon>Vibrio</taxon>
    </lineage>
</organism>
<evidence type="ECO:0000259" key="1">
    <source>
        <dbReference type="Pfam" id="PF00534"/>
    </source>
</evidence>
<dbReference type="SUPFAM" id="SSF53756">
    <property type="entry name" value="UDP-Glycosyltransferase/glycogen phosphorylase"/>
    <property type="match status" value="1"/>
</dbReference>